<evidence type="ECO:0000313" key="5">
    <source>
        <dbReference type="Proteomes" id="UP000005408"/>
    </source>
</evidence>
<dbReference type="InterPro" id="IPR050196">
    <property type="entry name" value="Cytochrome_P450_Monoox"/>
</dbReference>
<comment type="cofactor">
    <cofactor evidence="2">
        <name>heme</name>
        <dbReference type="ChEBI" id="CHEBI:30413"/>
    </cofactor>
</comment>
<dbReference type="InterPro" id="IPR001128">
    <property type="entry name" value="Cyt_P450"/>
</dbReference>
<organism evidence="4 5">
    <name type="scientific">Magallana gigas</name>
    <name type="common">Pacific oyster</name>
    <name type="synonym">Crassostrea gigas</name>
    <dbReference type="NCBI Taxonomy" id="29159"/>
    <lineage>
        <taxon>Eukaryota</taxon>
        <taxon>Metazoa</taxon>
        <taxon>Spiralia</taxon>
        <taxon>Lophotrochozoa</taxon>
        <taxon>Mollusca</taxon>
        <taxon>Bivalvia</taxon>
        <taxon>Autobranchia</taxon>
        <taxon>Pteriomorphia</taxon>
        <taxon>Ostreida</taxon>
        <taxon>Ostreoidea</taxon>
        <taxon>Ostreidae</taxon>
        <taxon>Magallana</taxon>
    </lineage>
</organism>
<accession>A0A8W8LFE1</accession>
<dbReference type="GO" id="GO:0016705">
    <property type="term" value="F:oxidoreductase activity, acting on paired donors, with incorporation or reduction of molecular oxygen"/>
    <property type="evidence" value="ECO:0007669"/>
    <property type="project" value="InterPro"/>
</dbReference>
<proteinExistence type="inferred from homology"/>
<feature type="binding site" description="axial binding residue" evidence="2">
    <location>
        <position position="453"/>
    </location>
    <ligand>
        <name>heme</name>
        <dbReference type="ChEBI" id="CHEBI:30413"/>
    </ligand>
    <ligandPart>
        <name>Fe</name>
        <dbReference type="ChEBI" id="CHEBI:18248"/>
    </ligandPart>
</feature>
<sequence>MSYYSSKQFTMGVFTEGHALLVDTLLIGGLFLLLWYLYKLLLAPLFSPLRKIPGCPFIPIVGNMLEARKAEPMTNAIRWMKRYNSKIIRFYYFGGQERLLVADPNICRQILVTNSRNYARPTVLSIFQRYTGTAPLFVLSGEAHHVIRKISNPAFSPSVLYDMIPVFQEKAINLCAKWEKLQESANTGYSDVEMQKNLQTMTLDVICKCGFGYDTDFLKSPTSSEDEDGIRSIVSGVREGFLDFLPFSKYFPTKARRKMNKDVQFTKELTEKIIRNQQNNPKSSKRDILTMLTTACDAEGTHLSKRELVDHVFGFLLAGFDTTSVALTWVLLQLSERPDLQEKVRQEILSVLGEDVNKTLAHEDLDALKLTTAVIKETQRLFPVIPTLFRTALADDNLNGYHIPKGTIVGLHFGALHRLNWENPDKFDPGRFLEAESVAPMTFLPFSYGPYMCIGHKFSMMEMKTVLSVLLRKFVFQPTPGFVYRKFQSAVLKPNPPAIIRIR</sequence>
<feature type="transmembrane region" description="Helical" evidence="3">
    <location>
        <begin position="20"/>
        <end position="41"/>
    </location>
</feature>
<dbReference type="InterPro" id="IPR002401">
    <property type="entry name" value="Cyt_P450_E_grp-I"/>
</dbReference>
<keyword evidence="3" id="KW-0812">Transmembrane</keyword>
<evidence type="ECO:0000313" key="4">
    <source>
        <dbReference type="EnsemblMetazoa" id="G2775.1:cds"/>
    </source>
</evidence>
<evidence type="ECO:0000256" key="3">
    <source>
        <dbReference type="SAM" id="Phobius"/>
    </source>
</evidence>
<dbReference type="GO" id="GO:0004497">
    <property type="term" value="F:monooxygenase activity"/>
    <property type="evidence" value="ECO:0007669"/>
    <property type="project" value="InterPro"/>
</dbReference>
<dbReference type="Proteomes" id="UP000005408">
    <property type="component" value="Unassembled WGS sequence"/>
</dbReference>
<dbReference type="PANTHER" id="PTHR24291:SF175">
    <property type="entry name" value="CYTOCHROME P450"/>
    <property type="match status" value="1"/>
</dbReference>
<dbReference type="PRINTS" id="PR00385">
    <property type="entry name" value="P450"/>
</dbReference>
<dbReference type="Gene3D" id="1.10.630.10">
    <property type="entry name" value="Cytochrome P450"/>
    <property type="match status" value="1"/>
</dbReference>
<keyword evidence="5" id="KW-1185">Reference proteome</keyword>
<keyword evidence="2" id="KW-0408">Iron</keyword>
<evidence type="ECO:0000256" key="1">
    <source>
        <dbReference type="ARBA" id="ARBA00010617"/>
    </source>
</evidence>
<keyword evidence="2" id="KW-0349">Heme</keyword>
<dbReference type="GO" id="GO:0005506">
    <property type="term" value="F:iron ion binding"/>
    <property type="evidence" value="ECO:0007669"/>
    <property type="project" value="InterPro"/>
</dbReference>
<dbReference type="PRINTS" id="PR00463">
    <property type="entry name" value="EP450I"/>
</dbReference>
<dbReference type="PANTHER" id="PTHR24291">
    <property type="entry name" value="CYTOCHROME P450 FAMILY 4"/>
    <property type="match status" value="1"/>
</dbReference>
<protein>
    <submittedName>
        <fullName evidence="4">Uncharacterized protein</fullName>
    </submittedName>
</protein>
<evidence type="ECO:0000256" key="2">
    <source>
        <dbReference type="PIRSR" id="PIRSR602401-1"/>
    </source>
</evidence>
<dbReference type="InterPro" id="IPR036396">
    <property type="entry name" value="Cyt_P450_sf"/>
</dbReference>
<keyword evidence="3" id="KW-0472">Membrane</keyword>
<dbReference type="GO" id="GO:0020037">
    <property type="term" value="F:heme binding"/>
    <property type="evidence" value="ECO:0007669"/>
    <property type="project" value="InterPro"/>
</dbReference>
<dbReference type="SUPFAM" id="SSF48264">
    <property type="entry name" value="Cytochrome P450"/>
    <property type="match status" value="1"/>
</dbReference>
<keyword evidence="2" id="KW-0479">Metal-binding</keyword>
<reference evidence="4" key="1">
    <citation type="submission" date="2022-08" db="UniProtKB">
        <authorList>
            <consortium name="EnsemblMetazoa"/>
        </authorList>
    </citation>
    <scope>IDENTIFICATION</scope>
    <source>
        <strain evidence="4">05x7-T-G4-1.051#20</strain>
    </source>
</reference>
<dbReference type="EnsemblMetazoa" id="G2775.1">
    <property type="protein sequence ID" value="G2775.1:cds"/>
    <property type="gene ID" value="G2775"/>
</dbReference>
<comment type="similarity">
    <text evidence="1">Belongs to the cytochrome P450 family.</text>
</comment>
<name>A0A8W8LFE1_MAGGI</name>
<dbReference type="AlphaFoldDB" id="A0A8W8LFE1"/>
<dbReference type="Pfam" id="PF00067">
    <property type="entry name" value="p450"/>
    <property type="match status" value="1"/>
</dbReference>
<keyword evidence="3" id="KW-1133">Transmembrane helix</keyword>